<reference evidence="1" key="1">
    <citation type="submission" date="2020-05" db="EMBL/GenBank/DDBJ databases">
        <authorList>
            <person name="Chiriac C."/>
            <person name="Salcher M."/>
            <person name="Ghai R."/>
            <person name="Kavagutti S V."/>
        </authorList>
    </citation>
    <scope>NUCLEOTIDE SEQUENCE</scope>
</reference>
<protein>
    <submittedName>
        <fullName evidence="1">Unannotated protein</fullName>
    </submittedName>
</protein>
<sequence>MGQTRKRVGLVHELGQLTGTEELLDRSNHGANVDQSLRRNGLNILGGHPFTNNALHTRKTGTDLILDQFANGTKATITKVVNVIGLDTDRTSGSFHFSFASVQTHDVLDN</sequence>
<proteinExistence type="predicted"/>
<evidence type="ECO:0000313" key="1">
    <source>
        <dbReference type="EMBL" id="CAB4878286.1"/>
    </source>
</evidence>
<dbReference type="EMBL" id="CAFBLM010000063">
    <property type="protein sequence ID" value="CAB4878286.1"/>
    <property type="molecule type" value="Genomic_DNA"/>
</dbReference>
<gene>
    <name evidence="1" type="ORF">UFOPK3401_01214</name>
</gene>
<organism evidence="1">
    <name type="scientific">freshwater metagenome</name>
    <dbReference type="NCBI Taxonomy" id="449393"/>
    <lineage>
        <taxon>unclassified sequences</taxon>
        <taxon>metagenomes</taxon>
        <taxon>ecological metagenomes</taxon>
    </lineage>
</organism>
<name>A0A6J7E5R6_9ZZZZ</name>
<accession>A0A6J7E5R6</accession>
<dbReference type="AlphaFoldDB" id="A0A6J7E5R6"/>